<name>A0A839K111_9FIRM</name>
<protein>
    <submittedName>
        <fullName evidence="1">Uncharacterized protein</fullName>
    </submittedName>
</protein>
<reference evidence="1 2" key="1">
    <citation type="submission" date="2020-07" db="EMBL/GenBank/DDBJ databases">
        <title>Characterization and genome sequencing of isolate MD1, a novel member within the family Lachnospiraceae.</title>
        <authorList>
            <person name="Rettenmaier R."/>
            <person name="Di Bello L."/>
            <person name="Zinser C."/>
            <person name="Scheitz K."/>
            <person name="Liebl W."/>
            <person name="Zverlov V."/>
        </authorList>
    </citation>
    <scope>NUCLEOTIDE SEQUENCE [LARGE SCALE GENOMIC DNA]</scope>
    <source>
        <strain evidence="1 2">MD1</strain>
    </source>
</reference>
<dbReference type="AlphaFoldDB" id="A0A839K111"/>
<dbReference type="EMBL" id="JACEGA010000001">
    <property type="protein sequence ID" value="MBB2183605.1"/>
    <property type="molecule type" value="Genomic_DNA"/>
</dbReference>
<dbReference type="RefSeq" id="WP_228353239.1">
    <property type="nucleotide sequence ID" value="NZ_JACEGA010000001.1"/>
</dbReference>
<organism evidence="1 2">
    <name type="scientific">Variimorphobacter saccharofermentans</name>
    <dbReference type="NCBI Taxonomy" id="2755051"/>
    <lineage>
        <taxon>Bacteria</taxon>
        <taxon>Bacillati</taxon>
        <taxon>Bacillota</taxon>
        <taxon>Clostridia</taxon>
        <taxon>Lachnospirales</taxon>
        <taxon>Lachnospiraceae</taxon>
        <taxon>Variimorphobacter</taxon>
    </lineage>
</organism>
<comment type="caution">
    <text evidence="1">The sequence shown here is derived from an EMBL/GenBank/DDBJ whole genome shotgun (WGS) entry which is preliminary data.</text>
</comment>
<dbReference type="Proteomes" id="UP000574276">
    <property type="component" value="Unassembled WGS sequence"/>
</dbReference>
<evidence type="ECO:0000313" key="1">
    <source>
        <dbReference type="EMBL" id="MBB2183605.1"/>
    </source>
</evidence>
<proteinExistence type="predicted"/>
<keyword evidence="2" id="KW-1185">Reference proteome</keyword>
<accession>A0A839K111</accession>
<sequence length="85" mass="10301">MVIAVSPIYNARNFNSLIDLEQVIAIELQDSEEHIFQRLFFFDENDNIYKEDEYKEQHKDYYIQDIHENIVYARRILKKSEISIS</sequence>
<gene>
    <name evidence="1" type="ORF">H0486_12045</name>
</gene>
<evidence type="ECO:0000313" key="2">
    <source>
        <dbReference type="Proteomes" id="UP000574276"/>
    </source>
</evidence>